<dbReference type="Gene3D" id="3.30.110.70">
    <property type="entry name" value="Hypothetical protein apc22750. Chain B"/>
    <property type="match status" value="1"/>
</dbReference>
<organism evidence="1">
    <name type="scientific">freshwater metagenome</name>
    <dbReference type="NCBI Taxonomy" id="449393"/>
    <lineage>
        <taxon>unclassified sequences</taxon>
        <taxon>metagenomes</taxon>
        <taxon>ecological metagenomes</taxon>
    </lineage>
</organism>
<dbReference type="InterPro" id="IPR035439">
    <property type="entry name" value="UPF0145_dom_sf"/>
</dbReference>
<name>A0A6J6FF80_9ZZZZ</name>
<protein>
    <submittedName>
        <fullName evidence="1">Unannotated protein</fullName>
    </submittedName>
</protein>
<gene>
    <name evidence="1" type="ORF">UFOPK1807_00063</name>
</gene>
<dbReference type="AlphaFoldDB" id="A0A6J6FF80"/>
<proteinExistence type="predicted"/>
<dbReference type="SUPFAM" id="SSF117782">
    <property type="entry name" value="YbjQ-like"/>
    <property type="match status" value="1"/>
</dbReference>
<dbReference type="EMBL" id="CAEZUI010000003">
    <property type="protein sequence ID" value="CAB4587581.1"/>
    <property type="molecule type" value="Genomic_DNA"/>
</dbReference>
<evidence type="ECO:0000313" key="1">
    <source>
        <dbReference type="EMBL" id="CAB4587581.1"/>
    </source>
</evidence>
<reference evidence="1" key="1">
    <citation type="submission" date="2020-05" db="EMBL/GenBank/DDBJ databases">
        <authorList>
            <person name="Chiriac C."/>
            <person name="Salcher M."/>
            <person name="Ghai R."/>
            <person name="Kavagutti S V."/>
        </authorList>
    </citation>
    <scope>NUCLEOTIDE SEQUENCE</scope>
</reference>
<sequence>MNSGFEIHQVTPDKKFRNLGPVKAQMGALTIFNAAPTEQQINMKLQMVAARLGANGVINVRYKRGVTLTSWKGLKATGDAVFFED</sequence>
<accession>A0A6J6FF80</accession>